<evidence type="ECO:0000313" key="2">
    <source>
        <dbReference type="EMBL" id="KAH3751719.1"/>
    </source>
</evidence>
<keyword evidence="3" id="KW-1185">Reference proteome</keyword>
<organism evidence="2 3">
    <name type="scientific">Dreissena polymorpha</name>
    <name type="common">Zebra mussel</name>
    <name type="synonym">Mytilus polymorpha</name>
    <dbReference type="NCBI Taxonomy" id="45954"/>
    <lineage>
        <taxon>Eukaryota</taxon>
        <taxon>Metazoa</taxon>
        <taxon>Spiralia</taxon>
        <taxon>Lophotrochozoa</taxon>
        <taxon>Mollusca</taxon>
        <taxon>Bivalvia</taxon>
        <taxon>Autobranchia</taxon>
        <taxon>Heteroconchia</taxon>
        <taxon>Euheterodonta</taxon>
        <taxon>Imparidentia</taxon>
        <taxon>Neoheterodontei</taxon>
        <taxon>Myida</taxon>
        <taxon>Dreissenoidea</taxon>
        <taxon>Dreissenidae</taxon>
        <taxon>Dreissena</taxon>
    </lineage>
</organism>
<name>A0A9D4I823_DREPO</name>
<dbReference type="Gene3D" id="2.60.60.30">
    <property type="entry name" value="sav2460 like domains"/>
    <property type="match status" value="1"/>
</dbReference>
<dbReference type="SMART" id="SM00213">
    <property type="entry name" value="UBQ"/>
    <property type="match status" value="1"/>
</dbReference>
<dbReference type="Pfam" id="PF02342">
    <property type="entry name" value="TerD"/>
    <property type="match status" value="1"/>
</dbReference>
<dbReference type="AlphaFoldDB" id="A0A9D4I823"/>
<gene>
    <name evidence="2" type="ORF">DPMN_186288</name>
</gene>
<feature type="domain" description="Ubiquitin-like" evidence="1">
    <location>
        <begin position="58"/>
        <end position="132"/>
    </location>
</feature>
<dbReference type="CDD" id="cd06974">
    <property type="entry name" value="TerD_like"/>
    <property type="match status" value="1"/>
</dbReference>
<dbReference type="CDD" id="cd17039">
    <property type="entry name" value="Ubl_ubiquitin_like"/>
    <property type="match status" value="1"/>
</dbReference>
<evidence type="ECO:0000313" key="3">
    <source>
        <dbReference type="Proteomes" id="UP000828390"/>
    </source>
</evidence>
<dbReference type="InterPro" id="IPR051324">
    <property type="entry name" value="Stress/Tellurium_Resist"/>
</dbReference>
<dbReference type="SUPFAM" id="SSF54236">
    <property type="entry name" value="Ubiquitin-like"/>
    <property type="match status" value="1"/>
</dbReference>
<accession>A0A9D4I823</accession>
<evidence type="ECO:0000259" key="1">
    <source>
        <dbReference type="PROSITE" id="PS50053"/>
    </source>
</evidence>
<dbReference type="PANTHER" id="PTHR32097">
    <property type="entry name" value="CAMP-BINDING PROTEIN 1-RELATED"/>
    <property type="match status" value="1"/>
</dbReference>
<dbReference type="InterPro" id="IPR000626">
    <property type="entry name" value="Ubiquitin-like_dom"/>
</dbReference>
<comment type="caution">
    <text evidence="2">The sequence shown here is derived from an EMBL/GenBank/DDBJ whole genome shotgun (WGS) entry which is preliminary data.</text>
</comment>
<dbReference type="InterPro" id="IPR029071">
    <property type="entry name" value="Ubiquitin-like_domsf"/>
</dbReference>
<sequence length="309" mass="35062">MKAVEETSKCPHPDCNQHATLKDPTLQFFKAILDDMFKVYDVTDHCSPSTPPNGKDVLTVSLLTGQSFTLPFDQNMEVLDLKLRVQNEFKHNVNKQKLLYREKKLKDHLKNGLRARLSDVGVQPNSTILLVVLLVAIPENINDVVFDLNWGYPSHGRDFLDATCFMFNGSTYYCLCNFKIKAPCDAIRHSGDVMDDEHKKGHHTMNVSLKDLPPTVTHLFFTLSAYKSPIISRFPNTSLQFYEAANPSKDLCKTTFHHAGAFQAVIMCSLSRGEYGKWEIFEFGKCSEGNEENYEPLITTIRSLIDQGF</sequence>
<dbReference type="PANTHER" id="PTHR32097:SF17">
    <property type="entry name" value="CAMP-BINDING PROTEIN 1-RELATED"/>
    <property type="match status" value="1"/>
</dbReference>
<dbReference type="EMBL" id="JAIWYP010000010">
    <property type="protein sequence ID" value="KAH3751719.1"/>
    <property type="molecule type" value="Genomic_DNA"/>
</dbReference>
<dbReference type="Proteomes" id="UP000828390">
    <property type="component" value="Unassembled WGS sequence"/>
</dbReference>
<reference evidence="2" key="2">
    <citation type="submission" date="2020-11" db="EMBL/GenBank/DDBJ databases">
        <authorList>
            <person name="McCartney M.A."/>
            <person name="Auch B."/>
            <person name="Kono T."/>
            <person name="Mallez S."/>
            <person name="Becker A."/>
            <person name="Gohl D.M."/>
            <person name="Silverstein K.A.T."/>
            <person name="Koren S."/>
            <person name="Bechman K.B."/>
            <person name="Herman A."/>
            <person name="Abrahante J.E."/>
            <person name="Garbe J."/>
        </authorList>
    </citation>
    <scope>NUCLEOTIDE SEQUENCE</scope>
    <source>
        <strain evidence="2">Duluth1</strain>
        <tissue evidence="2">Whole animal</tissue>
    </source>
</reference>
<proteinExistence type="predicted"/>
<protein>
    <recommendedName>
        <fullName evidence="1">Ubiquitin-like domain-containing protein</fullName>
    </recommendedName>
</protein>
<dbReference type="PROSITE" id="PS50053">
    <property type="entry name" value="UBIQUITIN_2"/>
    <property type="match status" value="1"/>
</dbReference>
<dbReference type="InterPro" id="IPR003325">
    <property type="entry name" value="TerD"/>
</dbReference>
<dbReference type="Pfam" id="PF00240">
    <property type="entry name" value="ubiquitin"/>
    <property type="match status" value="1"/>
</dbReference>
<reference evidence="2" key="1">
    <citation type="journal article" date="2019" name="bioRxiv">
        <title>The Genome of the Zebra Mussel, Dreissena polymorpha: A Resource for Invasive Species Research.</title>
        <authorList>
            <person name="McCartney M.A."/>
            <person name="Auch B."/>
            <person name="Kono T."/>
            <person name="Mallez S."/>
            <person name="Zhang Y."/>
            <person name="Obille A."/>
            <person name="Becker A."/>
            <person name="Abrahante J.E."/>
            <person name="Garbe J."/>
            <person name="Badalamenti J.P."/>
            <person name="Herman A."/>
            <person name="Mangelson H."/>
            <person name="Liachko I."/>
            <person name="Sullivan S."/>
            <person name="Sone E.D."/>
            <person name="Koren S."/>
            <person name="Silverstein K.A.T."/>
            <person name="Beckman K.B."/>
            <person name="Gohl D.M."/>
        </authorList>
    </citation>
    <scope>NUCLEOTIDE SEQUENCE</scope>
    <source>
        <strain evidence="2">Duluth1</strain>
        <tissue evidence="2">Whole animal</tissue>
    </source>
</reference>
<dbReference type="Gene3D" id="3.10.20.90">
    <property type="entry name" value="Phosphatidylinositol 3-kinase Catalytic Subunit, Chain A, domain 1"/>
    <property type="match status" value="1"/>
</dbReference>